<dbReference type="CDD" id="cd04600">
    <property type="entry name" value="CBS_pair_HPP_assoc"/>
    <property type="match status" value="1"/>
</dbReference>
<accession>A0ABT0M123</accession>
<evidence type="ECO:0000256" key="2">
    <source>
        <dbReference type="SAM" id="Phobius"/>
    </source>
</evidence>
<keyword evidence="2" id="KW-0812">Transmembrane</keyword>
<dbReference type="InterPro" id="IPR046342">
    <property type="entry name" value="CBS_dom_sf"/>
</dbReference>
<feature type="transmembrane region" description="Helical" evidence="2">
    <location>
        <begin position="44"/>
        <end position="62"/>
    </location>
</feature>
<dbReference type="PANTHER" id="PTHR33741">
    <property type="entry name" value="TRANSMEMBRANE PROTEIN DDB_G0269096-RELATED"/>
    <property type="match status" value="1"/>
</dbReference>
<feature type="transmembrane region" description="Helical" evidence="2">
    <location>
        <begin position="98"/>
        <end position="116"/>
    </location>
</feature>
<reference evidence="4 5" key="1">
    <citation type="submission" date="2022-05" db="EMBL/GenBank/DDBJ databases">
        <title>Seasonal and diel survey of microbial diversity of the Tyrrhenian coast.</title>
        <authorList>
            <person name="Gattoni G."/>
            <person name="Corral P."/>
        </authorList>
    </citation>
    <scope>NUCLEOTIDE SEQUENCE [LARGE SCALE GENOMIC DNA]</scope>
    <source>
        <strain evidence="4 5">V10</strain>
    </source>
</reference>
<dbReference type="PANTHER" id="PTHR33741:SF5">
    <property type="entry name" value="TRANSMEMBRANE PROTEIN DDB_G0269096-RELATED"/>
    <property type="match status" value="1"/>
</dbReference>
<evidence type="ECO:0000259" key="3">
    <source>
        <dbReference type="PROSITE" id="PS51371"/>
    </source>
</evidence>
<organism evidence="4 5">
    <name type="scientific">Roseinatronobacter domitianus</name>
    <dbReference type="NCBI Taxonomy" id="2940293"/>
    <lineage>
        <taxon>Bacteria</taxon>
        <taxon>Pseudomonadati</taxon>
        <taxon>Pseudomonadota</taxon>
        <taxon>Alphaproteobacteria</taxon>
        <taxon>Rhodobacterales</taxon>
        <taxon>Paracoccaceae</taxon>
        <taxon>Roseinatronobacter</taxon>
    </lineage>
</organism>
<evidence type="ECO:0000256" key="1">
    <source>
        <dbReference type="PROSITE-ProRule" id="PRU00703"/>
    </source>
</evidence>
<evidence type="ECO:0000313" key="5">
    <source>
        <dbReference type="Proteomes" id="UP001202550"/>
    </source>
</evidence>
<feature type="domain" description="CBS" evidence="3">
    <location>
        <begin position="322"/>
        <end position="377"/>
    </location>
</feature>
<feature type="transmembrane region" description="Helical" evidence="2">
    <location>
        <begin position="68"/>
        <end position="91"/>
    </location>
</feature>
<protein>
    <submittedName>
        <fullName evidence="4">HPP family protein</fullName>
    </submittedName>
</protein>
<dbReference type="InterPro" id="IPR007065">
    <property type="entry name" value="HPP"/>
</dbReference>
<proteinExistence type="predicted"/>
<dbReference type="Pfam" id="PF04982">
    <property type="entry name" value="TM_HPP"/>
    <property type="match status" value="1"/>
</dbReference>
<dbReference type="InterPro" id="IPR000644">
    <property type="entry name" value="CBS_dom"/>
</dbReference>
<feature type="transmembrane region" description="Helical" evidence="2">
    <location>
        <begin position="136"/>
        <end position="160"/>
    </location>
</feature>
<evidence type="ECO:0000313" key="4">
    <source>
        <dbReference type="EMBL" id="MCL1628561.1"/>
    </source>
</evidence>
<keyword evidence="5" id="KW-1185">Reference proteome</keyword>
<name>A0ABT0M123_9RHOB</name>
<keyword evidence="2" id="KW-1133">Transmembrane helix</keyword>
<dbReference type="SUPFAM" id="SSF54631">
    <property type="entry name" value="CBS-domain pair"/>
    <property type="match status" value="1"/>
</dbReference>
<dbReference type="InterPro" id="IPR058581">
    <property type="entry name" value="TM_HPP"/>
</dbReference>
<dbReference type="EMBL" id="JALZWP010000006">
    <property type="protein sequence ID" value="MCL1628561.1"/>
    <property type="molecule type" value="Genomic_DNA"/>
</dbReference>
<keyword evidence="2" id="KW-0472">Membrane</keyword>
<gene>
    <name evidence="4" type="ORF">M3N55_07445</name>
</gene>
<keyword evidence="1" id="KW-0129">CBS domain</keyword>
<comment type="caution">
    <text evidence="4">The sequence shown here is derived from an EMBL/GenBank/DDBJ whole genome shotgun (WGS) entry which is preliminary data.</text>
</comment>
<dbReference type="SMART" id="SM00116">
    <property type="entry name" value="CBS"/>
    <property type="match status" value="2"/>
</dbReference>
<dbReference type="Pfam" id="PF00571">
    <property type="entry name" value="CBS"/>
    <property type="match status" value="2"/>
</dbReference>
<dbReference type="PROSITE" id="PS51371">
    <property type="entry name" value="CBS"/>
    <property type="match status" value="2"/>
</dbReference>
<feature type="transmembrane region" description="Helical" evidence="2">
    <location>
        <begin position="20"/>
        <end position="37"/>
    </location>
</feature>
<feature type="domain" description="CBS" evidence="3">
    <location>
        <begin position="239"/>
        <end position="295"/>
    </location>
</feature>
<dbReference type="Proteomes" id="UP001202550">
    <property type="component" value="Unassembled WGS sequence"/>
</dbReference>
<sequence>MWRSLGPAMARATTTEALRASLGALLAIGLIALFLLSPEIDTEFGLYLVAPFGASAVMLFAIPNSPLAQPWSVIMGNTLGALIGVALCYIVTDATLRVALAVAATVFAMALVRALHPPAGGVAMAAALHPEEIFPLGFWFVLTPIGLGAVSLVVMAMIYARLTGRIYPFRQYDASDRQRGGVRSASARLGLTEEQLTALLERYRQSSNLGAADLARLIGAAQMQAAAQFAGPLTARDIMSPDPVTVAPDTPLGKVADLFQRHRFTTLPVVEDGGSYAGVIHQIDLIARAARDARVLKGRFGAAMSRLLGQGLAPSETARDIMRGGADGLAPDTPLAALLPMMADGEVHAVPVIEAGRVVGVVSRTDLVAVLARRAAVDAG</sequence>
<dbReference type="Gene3D" id="3.10.580.10">
    <property type="entry name" value="CBS-domain"/>
    <property type="match status" value="1"/>
</dbReference>
<dbReference type="RefSeq" id="WP_249057898.1">
    <property type="nucleotide sequence ID" value="NZ_JALZWP010000006.1"/>
</dbReference>